<protein>
    <submittedName>
        <fullName evidence="4">Sugar transferase</fullName>
    </submittedName>
</protein>
<evidence type="ECO:0000256" key="2">
    <source>
        <dbReference type="SAM" id="Phobius"/>
    </source>
</evidence>
<proteinExistence type="inferred from homology"/>
<evidence type="ECO:0000256" key="1">
    <source>
        <dbReference type="ARBA" id="ARBA00006464"/>
    </source>
</evidence>
<keyword evidence="2" id="KW-1133">Transmembrane helix</keyword>
<organism evidence="4">
    <name type="scientific">Prochlorococcus marinus XMU1424</name>
    <dbReference type="NCBI Taxonomy" id="2774497"/>
    <lineage>
        <taxon>Bacteria</taxon>
        <taxon>Bacillati</taxon>
        <taxon>Cyanobacteriota</taxon>
        <taxon>Cyanophyceae</taxon>
        <taxon>Synechococcales</taxon>
        <taxon>Prochlorococcaceae</taxon>
        <taxon>Prochlorococcus</taxon>
    </lineage>
</organism>
<gene>
    <name evidence="4" type="ORF">JJ833_01540</name>
</gene>
<accession>A0A9D9BUH1</accession>
<dbReference type="GO" id="GO:0016780">
    <property type="term" value="F:phosphotransferase activity, for other substituted phosphate groups"/>
    <property type="evidence" value="ECO:0007669"/>
    <property type="project" value="TreeGrafter"/>
</dbReference>
<feature type="domain" description="Bacterial sugar transferase" evidence="3">
    <location>
        <begin position="12"/>
        <end position="193"/>
    </location>
</feature>
<evidence type="ECO:0000259" key="3">
    <source>
        <dbReference type="Pfam" id="PF02397"/>
    </source>
</evidence>
<reference evidence="4" key="1">
    <citation type="journal article" date="2021" name="Front. Mar. Sci.">
        <title>Genomes of Diverse Isolates of Prochlorococcus High-Light-Adapted Clade II in the Western Pacific Ocean.</title>
        <authorList>
            <person name="Yan W."/>
            <person name="Feng X."/>
            <person name="Zhang W."/>
            <person name="Nawaz M.Z."/>
            <person name="Luo T."/>
            <person name="Zhang R."/>
            <person name="Jiao N."/>
        </authorList>
    </citation>
    <scope>NUCLEOTIDE SEQUENCE</scope>
    <source>
        <strain evidence="4">XMU1424</strain>
    </source>
</reference>
<dbReference type="Pfam" id="PF02397">
    <property type="entry name" value="Bac_transf"/>
    <property type="match status" value="1"/>
</dbReference>
<dbReference type="EMBL" id="JAEPLE010000001">
    <property type="protein sequence ID" value="MBO6987527.1"/>
    <property type="molecule type" value="Genomic_DNA"/>
</dbReference>
<dbReference type="PANTHER" id="PTHR30576">
    <property type="entry name" value="COLANIC BIOSYNTHESIS UDP-GLUCOSE LIPID CARRIER TRANSFERASE"/>
    <property type="match status" value="1"/>
</dbReference>
<dbReference type="InterPro" id="IPR003362">
    <property type="entry name" value="Bact_transf"/>
</dbReference>
<name>A0A9D9BUH1_PROMR</name>
<comment type="similarity">
    <text evidence="1">Belongs to the bacterial sugar transferase family.</text>
</comment>
<keyword evidence="2" id="KW-0472">Membrane</keyword>
<dbReference type="AlphaFoldDB" id="A0A9D9BUH1"/>
<comment type="caution">
    <text evidence="4">The sequence shown here is derived from an EMBL/GenBank/DDBJ whole genome shotgun (WGS) entry which is preliminary data.</text>
</comment>
<keyword evidence="4" id="KW-0808">Transferase</keyword>
<evidence type="ECO:0000313" key="4">
    <source>
        <dbReference type="EMBL" id="MBO6987527.1"/>
    </source>
</evidence>
<keyword evidence="2" id="KW-0812">Transmembrane</keyword>
<sequence length="214" mass="24883">MITKNSYQYIVKRFFDILLSLFILIITSPLLLIISYLIFLDSPGEIIFKQTRLGKGQSKFTIYKFRSMYSRKNEDIDQYNEPVLTSSKDKRITKIGGFIRSTSIDELPQVFNILKGDMSFVGPRPVLIEQLDAIPKKFFNRFEVLPGLSGLAQVNGRRGLDWIKQLQLDSNYSNNFNFLMDLVIVLKTIPIVLTSNKIYGSSKKNWRFYRDIEK</sequence>
<feature type="transmembrane region" description="Helical" evidence="2">
    <location>
        <begin position="14"/>
        <end position="39"/>
    </location>
</feature>
<dbReference type="PANTHER" id="PTHR30576:SF0">
    <property type="entry name" value="UNDECAPRENYL-PHOSPHATE N-ACETYLGALACTOSAMINYL 1-PHOSPHATE TRANSFERASE-RELATED"/>
    <property type="match status" value="1"/>
</dbReference>